<sequence length="85" mass="9156">MSFSQVPGNCSDSHRGVMMVPPVSRWQTTQQSELLMLVGQSDNPLSCWSVQGVLSPFTLCTLMHPLVPTPPNSLIRTAQVGGNSS</sequence>
<dbReference type="Proteomes" id="UP000770717">
    <property type="component" value="Unassembled WGS sequence"/>
</dbReference>
<accession>A0A8J6B207</accession>
<dbReference type="AlphaFoldDB" id="A0A8J6B207"/>
<evidence type="ECO:0000313" key="2">
    <source>
        <dbReference type="Proteomes" id="UP000770717"/>
    </source>
</evidence>
<protein>
    <submittedName>
        <fullName evidence="1">Uncharacterized protein</fullName>
    </submittedName>
</protein>
<proteinExistence type="predicted"/>
<keyword evidence="2" id="KW-1185">Reference proteome</keyword>
<dbReference type="EMBL" id="WNTK01017666">
    <property type="protein sequence ID" value="KAG9461699.1"/>
    <property type="molecule type" value="Genomic_DNA"/>
</dbReference>
<name>A0A8J6B207_ELECQ</name>
<evidence type="ECO:0000313" key="1">
    <source>
        <dbReference type="EMBL" id="KAG9461699.1"/>
    </source>
</evidence>
<comment type="caution">
    <text evidence="1">The sequence shown here is derived from an EMBL/GenBank/DDBJ whole genome shotgun (WGS) entry which is preliminary data.</text>
</comment>
<organism evidence="1 2">
    <name type="scientific">Eleutherodactylus coqui</name>
    <name type="common">Puerto Rican coqui</name>
    <dbReference type="NCBI Taxonomy" id="57060"/>
    <lineage>
        <taxon>Eukaryota</taxon>
        <taxon>Metazoa</taxon>
        <taxon>Chordata</taxon>
        <taxon>Craniata</taxon>
        <taxon>Vertebrata</taxon>
        <taxon>Euteleostomi</taxon>
        <taxon>Amphibia</taxon>
        <taxon>Batrachia</taxon>
        <taxon>Anura</taxon>
        <taxon>Neobatrachia</taxon>
        <taxon>Hyloidea</taxon>
        <taxon>Eleutherodactylidae</taxon>
        <taxon>Eleutherodactylinae</taxon>
        <taxon>Eleutherodactylus</taxon>
        <taxon>Eleutherodactylus</taxon>
    </lineage>
</organism>
<gene>
    <name evidence="1" type="ORF">GDO78_015981</name>
</gene>
<reference evidence="1" key="1">
    <citation type="thesis" date="2020" institute="ProQuest LLC" country="789 East Eisenhower Parkway, Ann Arbor, MI, USA">
        <title>Comparative Genomics and Chromosome Evolution.</title>
        <authorList>
            <person name="Mudd A.B."/>
        </authorList>
    </citation>
    <scope>NUCLEOTIDE SEQUENCE</scope>
    <source>
        <strain evidence="1">HN-11 Male</strain>
        <tissue evidence="1">Kidney and liver</tissue>
    </source>
</reference>